<name>A0A315EIH1_9BURK</name>
<protein>
    <recommendedName>
        <fullName evidence="3">Sel1 repeat family protein</fullName>
    </recommendedName>
</protein>
<keyword evidence="2" id="KW-1185">Reference proteome</keyword>
<organism evidence="1 2">
    <name type="scientific">Limnohabitans curvus</name>
    <dbReference type="NCBI Taxonomy" id="323423"/>
    <lineage>
        <taxon>Bacteria</taxon>
        <taxon>Pseudomonadati</taxon>
        <taxon>Pseudomonadota</taxon>
        <taxon>Betaproteobacteria</taxon>
        <taxon>Burkholderiales</taxon>
        <taxon>Comamonadaceae</taxon>
        <taxon>Limnohabitans</taxon>
    </lineage>
</organism>
<gene>
    <name evidence="1" type="ORF">B9Z44_14460</name>
</gene>
<dbReference type="SUPFAM" id="SSF81901">
    <property type="entry name" value="HCP-like"/>
    <property type="match status" value="1"/>
</dbReference>
<dbReference type="Pfam" id="PF08238">
    <property type="entry name" value="Sel1"/>
    <property type="match status" value="2"/>
</dbReference>
<dbReference type="Proteomes" id="UP000251341">
    <property type="component" value="Unassembled WGS sequence"/>
</dbReference>
<evidence type="ECO:0000313" key="1">
    <source>
        <dbReference type="EMBL" id="PUE56445.1"/>
    </source>
</evidence>
<evidence type="ECO:0000313" key="2">
    <source>
        <dbReference type="Proteomes" id="UP000251341"/>
    </source>
</evidence>
<dbReference type="AlphaFoldDB" id="A0A315EIH1"/>
<dbReference type="Gene3D" id="1.25.40.10">
    <property type="entry name" value="Tetratricopeptide repeat domain"/>
    <property type="match status" value="1"/>
</dbReference>
<reference evidence="1 2" key="1">
    <citation type="submission" date="2017-04" db="EMBL/GenBank/DDBJ databases">
        <title>Unexpected and diverse lifestyles within the genus Limnohabitans.</title>
        <authorList>
            <person name="Kasalicky V."/>
            <person name="Mehrshad M."/>
            <person name="Andrei S.-A."/>
            <person name="Salcher M."/>
            <person name="Kratochvilova H."/>
            <person name="Simek K."/>
            <person name="Ghai R."/>
        </authorList>
    </citation>
    <scope>NUCLEOTIDE SEQUENCE [LARGE SCALE GENOMIC DNA]</scope>
    <source>
        <strain evidence="1 2">MWH-C5</strain>
    </source>
</reference>
<dbReference type="InterPro" id="IPR006597">
    <property type="entry name" value="Sel1-like"/>
</dbReference>
<proteinExistence type="predicted"/>
<accession>A0A315EIH1</accession>
<comment type="caution">
    <text evidence="1">The sequence shown here is derived from an EMBL/GenBank/DDBJ whole genome shotgun (WGS) entry which is preliminary data.</text>
</comment>
<dbReference type="SMART" id="SM00671">
    <property type="entry name" value="SEL1"/>
    <property type="match status" value="2"/>
</dbReference>
<evidence type="ECO:0008006" key="3">
    <source>
        <dbReference type="Google" id="ProtNLM"/>
    </source>
</evidence>
<dbReference type="EMBL" id="NESP01000002">
    <property type="protein sequence ID" value="PUE56445.1"/>
    <property type="molecule type" value="Genomic_DNA"/>
</dbReference>
<sequence length="411" mass="44699">MMGLSGGVFAQTSGSQTYSTVESQVAKSVAIDRQAAAQQKEARATALAANPNAQQGAIDSALNSLVIKNETKNQQQLNQASVASATPSLVEQVGATLPKLAQIGGQLKYGEHIVISQEGPEIIALIRSLVTRQQPDQRAVIARLQEFASNGKPEAVHFLGFSFEHGLYGAPKSLSQATKYYQLAASQNYQPSLYNLGLIAAYGKSGNAPDLERGLAWMAKAMTLANDTSGRVCGLASFLAFRTNRQPEAVRFAKGCNSALAHIPRASLGDTESLPIRVGWLRDSIATGADDGYSLIAKISKPLIKTDNNFTFCKYVLINRHYRRATLPNIKDEAARCVDQVGKMVGSEKGWSVQREQIIAGVASFVPMEIETLKNMRKSNKFHYSWTVPYLPFAQAETDLFEPLLTKETQR</sequence>
<dbReference type="InterPro" id="IPR011990">
    <property type="entry name" value="TPR-like_helical_dom_sf"/>
</dbReference>